<organism evidence="1">
    <name type="scientific">Sinorhizobium medicae</name>
    <dbReference type="NCBI Taxonomy" id="110321"/>
    <lineage>
        <taxon>Bacteria</taxon>
        <taxon>Pseudomonadati</taxon>
        <taxon>Pseudomonadota</taxon>
        <taxon>Alphaproteobacteria</taxon>
        <taxon>Hyphomicrobiales</taxon>
        <taxon>Rhizobiaceae</taxon>
        <taxon>Sinorhizobium/Ensifer group</taxon>
        <taxon>Sinorhizobium</taxon>
    </lineage>
</organism>
<evidence type="ECO:0000313" key="1">
    <source>
        <dbReference type="EMBL" id="VTZ63263.1"/>
    </source>
</evidence>
<dbReference type="Proteomes" id="UP000507954">
    <property type="component" value="Unassembled WGS sequence"/>
</dbReference>
<dbReference type="AlphaFoldDB" id="A0A508X618"/>
<accession>A0A508X618</accession>
<proteinExistence type="predicted"/>
<gene>
    <name evidence="1" type="ORF">EMEDMD4_490190</name>
</gene>
<sequence length="582" mass="63214">MLVYGDAKRLERADELSASVASRLRRIEDQPPGIERHTELVAILLKAGELVQGLSDAEFKQARADEISASREAGERLLLDLAMLVARSWQRGFTERVSVPAHVANLLATISAPISLGIREPEGYAFYALYPESYLEAAREAGLGSDAVVIGLRSIGTTLSAIVAAALHAAPPLTLRPKGDPFRRQLAIAPQLAGRLLRNPAAGFAIVDEGPGLSGSSFGCVADWLEDHGVAATRIHFFPSHKGDLGPQSCGRHRRRWATSPRHVVDVDDLLIKPAGSRRHLSEWVGRLVGPLERPLEDISAGGWRKALPGDCRPPVDIRFERRKFLARTADGAWLVKFAGLADVGQRKLVRARLLADAGFAPPVAGLCHGFLVQKWVAARPMAPSELRHPAFIAHLGRYLAFRARSLPPPKPQGASIAQLCEMASVNTEEGLGSAAASRLKSRLRNAERFHAAILPVDTDNRLHSWEWLGEGARQSLKADALDHSSGHDLVGSQDIGWDIAGARIELGLTRDKQAELRAAVSENGWRPPDAELQEIFDLCYAAFQFGLWASAKSAAAPEDVHRLETAAARYASFLRNAIEGF</sequence>
<dbReference type="RefSeq" id="WP_180161890.1">
    <property type="nucleotide sequence ID" value="NZ_CABFNB010000116.1"/>
</dbReference>
<protein>
    <submittedName>
        <fullName evidence="1">Uncharacterized protein</fullName>
    </submittedName>
</protein>
<dbReference type="EMBL" id="CABFNB010000116">
    <property type="protein sequence ID" value="VTZ63263.1"/>
    <property type="molecule type" value="Genomic_DNA"/>
</dbReference>
<reference evidence="1" key="1">
    <citation type="submission" date="2019-06" db="EMBL/GenBank/DDBJ databases">
        <authorList>
            <person name="Le Quere A."/>
            <person name="Colella S."/>
        </authorList>
    </citation>
    <scope>NUCLEOTIDE SEQUENCE</scope>
    <source>
        <strain evidence="1">EmedicaeMD41</strain>
    </source>
</reference>
<name>A0A508X618_9HYPH</name>